<protein>
    <submittedName>
        <fullName evidence="1">Uncharacterized protein</fullName>
    </submittedName>
</protein>
<reference evidence="1 2" key="1">
    <citation type="journal article" date="2019" name="Nat. Ecol. Evol.">
        <title>Megaphylogeny resolves global patterns of mushroom evolution.</title>
        <authorList>
            <person name="Varga T."/>
            <person name="Krizsan K."/>
            <person name="Foldi C."/>
            <person name="Dima B."/>
            <person name="Sanchez-Garcia M."/>
            <person name="Sanchez-Ramirez S."/>
            <person name="Szollosi G.J."/>
            <person name="Szarkandi J.G."/>
            <person name="Papp V."/>
            <person name="Albert L."/>
            <person name="Andreopoulos W."/>
            <person name="Angelini C."/>
            <person name="Antonin V."/>
            <person name="Barry K.W."/>
            <person name="Bougher N.L."/>
            <person name="Buchanan P."/>
            <person name="Buyck B."/>
            <person name="Bense V."/>
            <person name="Catcheside P."/>
            <person name="Chovatia M."/>
            <person name="Cooper J."/>
            <person name="Damon W."/>
            <person name="Desjardin D."/>
            <person name="Finy P."/>
            <person name="Geml J."/>
            <person name="Haridas S."/>
            <person name="Hughes K."/>
            <person name="Justo A."/>
            <person name="Karasinski D."/>
            <person name="Kautmanova I."/>
            <person name="Kiss B."/>
            <person name="Kocsube S."/>
            <person name="Kotiranta H."/>
            <person name="LaButti K.M."/>
            <person name="Lechner B.E."/>
            <person name="Liimatainen K."/>
            <person name="Lipzen A."/>
            <person name="Lukacs Z."/>
            <person name="Mihaltcheva S."/>
            <person name="Morgado L.N."/>
            <person name="Niskanen T."/>
            <person name="Noordeloos M.E."/>
            <person name="Ohm R.A."/>
            <person name="Ortiz-Santana B."/>
            <person name="Ovrebo C."/>
            <person name="Racz N."/>
            <person name="Riley R."/>
            <person name="Savchenko A."/>
            <person name="Shiryaev A."/>
            <person name="Soop K."/>
            <person name="Spirin V."/>
            <person name="Szebenyi C."/>
            <person name="Tomsovsky M."/>
            <person name="Tulloss R.E."/>
            <person name="Uehling J."/>
            <person name="Grigoriev I.V."/>
            <person name="Vagvolgyi C."/>
            <person name="Papp T."/>
            <person name="Martin F.M."/>
            <person name="Miettinen O."/>
            <person name="Hibbett D.S."/>
            <person name="Nagy L.G."/>
        </authorList>
    </citation>
    <scope>NUCLEOTIDE SEQUENCE [LARGE SCALE GENOMIC DNA]</scope>
    <source>
        <strain evidence="1 2">HHB13444</strain>
    </source>
</reference>
<dbReference type="Proteomes" id="UP000308197">
    <property type="component" value="Unassembled WGS sequence"/>
</dbReference>
<proteinExistence type="predicted"/>
<accession>A0A5C3NJI1</accession>
<keyword evidence="2" id="KW-1185">Reference proteome</keyword>
<evidence type="ECO:0000313" key="2">
    <source>
        <dbReference type="Proteomes" id="UP000308197"/>
    </source>
</evidence>
<evidence type="ECO:0000313" key="1">
    <source>
        <dbReference type="EMBL" id="TFK77891.1"/>
    </source>
</evidence>
<name>A0A5C3NJI1_9APHY</name>
<feature type="non-terminal residue" evidence="1">
    <location>
        <position position="1"/>
    </location>
</feature>
<dbReference type="InParanoid" id="A0A5C3NJI1"/>
<dbReference type="EMBL" id="ML213029">
    <property type="protein sequence ID" value="TFK77891.1"/>
    <property type="molecule type" value="Genomic_DNA"/>
</dbReference>
<gene>
    <name evidence="1" type="ORF">K466DRAFT_571192</name>
</gene>
<sequence>GMMTVEDGSWKELSDAECRVVLKEERLHDVPWCRSVEQEEEGKREQAPAPLTLSIDGPWNTSTELRLVAKNKWRVIHNDRSRSKRWKQGMHAQFKNRHLFPRTHSLRGFYRGITATALHDTGYGASFTAHETTHVQSTSPGKVGNTYRSTSSRRIAQKAADLHNAPTPIRYHAQSSWSGDQTAAWSTRSLSGYPNDGLL</sequence>
<dbReference type="AlphaFoldDB" id="A0A5C3NJI1"/>
<organism evidence="1 2">
    <name type="scientific">Polyporus arcularius HHB13444</name>
    <dbReference type="NCBI Taxonomy" id="1314778"/>
    <lineage>
        <taxon>Eukaryota</taxon>
        <taxon>Fungi</taxon>
        <taxon>Dikarya</taxon>
        <taxon>Basidiomycota</taxon>
        <taxon>Agaricomycotina</taxon>
        <taxon>Agaricomycetes</taxon>
        <taxon>Polyporales</taxon>
        <taxon>Polyporaceae</taxon>
        <taxon>Polyporus</taxon>
    </lineage>
</organism>